<evidence type="ECO:0008006" key="3">
    <source>
        <dbReference type="Google" id="ProtNLM"/>
    </source>
</evidence>
<keyword evidence="2" id="KW-1185">Reference proteome</keyword>
<dbReference type="RefSeq" id="WP_091770500.1">
    <property type="nucleotide sequence ID" value="NZ_FNHG01000012.1"/>
</dbReference>
<dbReference type="EMBL" id="FNHG01000012">
    <property type="protein sequence ID" value="SDM49782.1"/>
    <property type="molecule type" value="Genomic_DNA"/>
</dbReference>
<dbReference type="Proteomes" id="UP000199759">
    <property type="component" value="Unassembled WGS sequence"/>
</dbReference>
<organism evidence="1 2">
    <name type="scientific">Maricaulis salignorans</name>
    <dbReference type="NCBI Taxonomy" id="144026"/>
    <lineage>
        <taxon>Bacteria</taxon>
        <taxon>Pseudomonadati</taxon>
        <taxon>Pseudomonadota</taxon>
        <taxon>Alphaproteobacteria</taxon>
        <taxon>Maricaulales</taxon>
        <taxon>Maricaulaceae</taxon>
        <taxon>Maricaulis</taxon>
    </lineage>
</organism>
<gene>
    <name evidence="1" type="ORF">SAMN04488568_11281</name>
</gene>
<proteinExistence type="predicted"/>
<reference evidence="1 2" key="1">
    <citation type="submission" date="2016-10" db="EMBL/GenBank/DDBJ databases">
        <authorList>
            <person name="de Groot N.N."/>
        </authorList>
    </citation>
    <scope>NUCLEOTIDE SEQUENCE [LARGE SCALE GENOMIC DNA]</scope>
    <source>
        <strain evidence="1 2">DSM 16077</strain>
    </source>
</reference>
<evidence type="ECO:0000313" key="2">
    <source>
        <dbReference type="Proteomes" id="UP000199759"/>
    </source>
</evidence>
<protein>
    <recommendedName>
        <fullName evidence="3">Stress response protein</fullName>
    </recommendedName>
</protein>
<dbReference type="AlphaFoldDB" id="A0A1G9TQ56"/>
<sequence>MMNIEEFGARGERARLFPVLAESSKEGRTLSIVLATLARVPEFSGSILRGIGRPTGKRTTVDCYTEVTFPALKDSNLRPDGLIVVSTGRRRWSAFVEAKIGTAEVKREQLESYLKLASQTGVDAVITMTNAYAPLPEHHPVDVDKRLLRKVGLFHFSWFSILTTINLLAVNSDVDDADHVYMLRELERFLLHPSAGLRRFDSMGPEWSAAVESLRKGASISKSSSDTLAVVSGWHSELRDLCLLLSRKTAARAELRLAPAHKADTRARLQHDAQRLASAGTLTAEILVPAAASPILVEADLTTRTTRVSMKLDAPKDKQRQASCLSWLLRQLRDLPTKEADEVHVQANWRGRAPQTTSTLAAARVDPKLHSHSDPAMLPTSFVVMKMMGDGRRFSGRKTFIDSLEHLVVEDFYGSVAEVLTAWQPPAPKLRRAPEEAEIQEAGLDGAVEIGE</sequence>
<dbReference type="STRING" id="144026.SAMN04488568_11281"/>
<dbReference type="OrthoDB" id="56224at2"/>
<name>A0A1G9TQ56_9PROT</name>
<evidence type="ECO:0000313" key="1">
    <source>
        <dbReference type="EMBL" id="SDM49782.1"/>
    </source>
</evidence>
<accession>A0A1G9TQ56</accession>